<proteinExistence type="predicted"/>
<reference evidence="2" key="1">
    <citation type="journal article" date="2023" name="IMA Fungus">
        <title>Comparative genomic study of the Penicillium genus elucidates a diverse pangenome and 15 lateral gene transfer events.</title>
        <authorList>
            <person name="Petersen C."/>
            <person name="Sorensen T."/>
            <person name="Nielsen M.R."/>
            <person name="Sondergaard T.E."/>
            <person name="Sorensen J.L."/>
            <person name="Fitzpatrick D.A."/>
            <person name="Frisvad J.C."/>
            <person name="Nielsen K.L."/>
        </authorList>
    </citation>
    <scope>NUCLEOTIDE SEQUENCE</scope>
    <source>
        <strain evidence="2">IBT 12815</strain>
    </source>
</reference>
<comment type="caution">
    <text evidence="2">The sequence shown here is derived from an EMBL/GenBank/DDBJ whole genome shotgun (WGS) entry which is preliminary data.</text>
</comment>
<evidence type="ECO:0000256" key="1">
    <source>
        <dbReference type="SAM" id="MobiDB-lite"/>
    </source>
</evidence>
<reference evidence="2" key="2">
    <citation type="submission" date="2023-01" db="EMBL/GenBank/DDBJ databases">
        <authorList>
            <person name="Petersen C."/>
        </authorList>
    </citation>
    <scope>NUCLEOTIDE SEQUENCE</scope>
    <source>
        <strain evidence="2">IBT 12815</strain>
    </source>
</reference>
<dbReference type="GeneID" id="81589077"/>
<accession>A0AAD6GZQ2</accession>
<dbReference type="RefSeq" id="XP_056750911.1">
    <property type="nucleotide sequence ID" value="XM_056898835.1"/>
</dbReference>
<protein>
    <submittedName>
        <fullName evidence="2">Uncharacterized protein</fullName>
    </submittedName>
</protein>
<evidence type="ECO:0000313" key="3">
    <source>
        <dbReference type="Proteomes" id="UP001213799"/>
    </source>
</evidence>
<gene>
    <name evidence="2" type="ORF">N7537_007780</name>
</gene>
<keyword evidence="3" id="KW-1185">Reference proteome</keyword>
<feature type="compositionally biased region" description="Basic residues" evidence="1">
    <location>
        <begin position="67"/>
        <end position="78"/>
    </location>
</feature>
<evidence type="ECO:0000313" key="2">
    <source>
        <dbReference type="EMBL" id="KAJ5597696.1"/>
    </source>
</evidence>
<feature type="region of interest" description="Disordered" evidence="1">
    <location>
        <begin position="1"/>
        <end position="102"/>
    </location>
</feature>
<dbReference type="EMBL" id="JAQJAE010000004">
    <property type="protein sequence ID" value="KAJ5597696.1"/>
    <property type="molecule type" value="Genomic_DNA"/>
</dbReference>
<dbReference type="AlphaFoldDB" id="A0AAD6GZQ2"/>
<name>A0AAD6GZQ2_9EURO</name>
<organism evidence="2 3">
    <name type="scientific">Penicillium hordei</name>
    <dbReference type="NCBI Taxonomy" id="40994"/>
    <lineage>
        <taxon>Eukaryota</taxon>
        <taxon>Fungi</taxon>
        <taxon>Dikarya</taxon>
        <taxon>Ascomycota</taxon>
        <taxon>Pezizomycotina</taxon>
        <taxon>Eurotiomycetes</taxon>
        <taxon>Eurotiomycetidae</taxon>
        <taxon>Eurotiales</taxon>
        <taxon>Aspergillaceae</taxon>
        <taxon>Penicillium</taxon>
    </lineage>
</organism>
<feature type="compositionally biased region" description="Acidic residues" evidence="1">
    <location>
        <begin position="83"/>
        <end position="102"/>
    </location>
</feature>
<sequence length="176" mass="19272">MRSNASPSPEEEIPDRMSVDPTSVSPVLDPNPNPMDEADLPDVGAISLSSPESLSAGFDGSGERATPRKKKKKKKKKNASASDTDESDKLEEPVEPEEILTDVEDPTAHISYFCLPKTLFENHKVGPAIEPLGLPVGVYRNDPFEPSDFGSDMTIESRLEHYRLVLVNFTSTGAFR</sequence>
<dbReference type="Proteomes" id="UP001213799">
    <property type="component" value="Unassembled WGS sequence"/>
</dbReference>